<organism evidence="2 3">
    <name type="scientific">Punica granatum</name>
    <name type="common">Pomegranate</name>
    <dbReference type="NCBI Taxonomy" id="22663"/>
    <lineage>
        <taxon>Eukaryota</taxon>
        <taxon>Viridiplantae</taxon>
        <taxon>Streptophyta</taxon>
        <taxon>Embryophyta</taxon>
        <taxon>Tracheophyta</taxon>
        <taxon>Spermatophyta</taxon>
        <taxon>Magnoliopsida</taxon>
        <taxon>eudicotyledons</taxon>
        <taxon>Gunneridae</taxon>
        <taxon>Pentapetalae</taxon>
        <taxon>rosids</taxon>
        <taxon>malvids</taxon>
        <taxon>Myrtales</taxon>
        <taxon>Lythraceae</taxon>
        <taxon>Punica</taxon>
    </lineage>
</organism>
<proteinExistence type="predicted"/>
<reference evidence="2 3" key="1">
    <citation type="submission" date="2017-11" db="EMBL/GenBank/DDBJ databases">
        <title>De-novo sequencing of pomegranate (Punica granatum L.) genome.</title>
        <authorList>
            <person name="Akparov Z."/>
            <person name="Amiraslanov A."/>
            <person name="Hajiyeva S."/>
            <person name="Abbasov M."/>
            <person name="Kaur K."/>
            <person name="Hamwieh A."/>
            <person name="Solovyev V."/>
            <person name="Salamov A."/>
            <person name="Braich B."/>
            <person name="Kosarev P."/>
            <person name="Mahmoud A."/>
            <person name="Hajiyev E."/>
            <person name="Babayeva S."/>
            <person name="Izzatullayeva V."/>
            <person name="Mammadov A."/>
            <person name="Mammadov A."/>
            <person name="Sharifova S."/>
            <person name="Ojaghi J."/>
            <person name="Eynullazada K."/>
            <person name="Bayramov B."/>
            <person name="Abdulazimova A."/>
            <person name="Shahmuradov I."/>
        </authorList>
    </citation>
    <scope>NUCLEOTIDE SEQUENCE [LARGE SCALE GENOMIC DNA]</scope>
    <source>
        <strain evidence="3">cv. AG2017</strain>
        <tissue evidence="2">Leaf</tissue>
    </source>
</reference>
<sequence length="178" mass="18889">MGIYRKQVIEAGSHHACTGMVLIKLAAYCQGDPCHAPLIIKIIFDDFSDVGFIPFYSSTPALTYNVWSISAYTLSSALKHPPSIIDLEPSSSFLLGRGGTLTRSALLAALGHTGSGMSLGYAYACLRACAHPHHTRSSMSSAAKSAPHVSVPPRLSTEDEPGSRSIVEGGCLRARDNV</sequence>
<feature type="region of interest" description="Disordered" evidence="1">
    <location>
        <begin position="140"/>
        <end position="166"/>
    </location>
</feature>
<comment type="caution">
    <text evidence="2">The sequence shown here is derived from an EMBL/GenBank/DDBJ whole genome shotgun (WGS) entry which is preliminary data.</text>
</comment>
<evidence type="ECO:0000313" key="2">
    <source>
        <dbReference type="EMBL" id="PKI32249.1"/>
    </source>
</evidence>
<dbReference type="Proteomes" id="UP000233551">
    <property type="component" value="Unassembled WGS sequence"/>
</dbReference>
<keyword evidence="3" id="KW-1185">Reference proteome</keyword>
<evidence type="ECO:0000313" key="3">
    <source>
        <dbReference type="Proteomes" id="UP000233551"/>
    </source>
</evidence>
<dbReference type="EMBL" id="PGOL01007891">
    <property type="protein sequence ID" value="PKI32249.1"/>
    <property type="molecule type" value="Genomic_DNA"/>
</dbReference>
<accession>A0A2I0HKK1</accession>
<dbReference type="AlphaFoldDB" id="A0A2I0HKK1"/>
<evidence type="ECO:0000256" key="1">
    <source>
        <dbReference type="SAM" id="MobiDB-lite"/>
    </source>
</evidence>
<name>A0A2I0HKK1_PUNGR</name>
<protein>
    <submittedName>
        <fullName evidence="2">Uncharacterized protein</fullName>
    </submittedName>
</protein>
<gene>
    <name evidence="2" type="ORF">CRG98_047335</name>
</gene>